<evidence type="ECO:0000256" key="4">
    <source>
        <dbReference type="ARBA" id="ARBA00022475"/>
    </source>
</evidence>
<evidence type="ECO:0000313" key="18">
    <source>
        <dbReference type="Proteomes" id="UP000260943"/>
    </source>
</evidence>
<dbReference type="GO" id="GO:0000155">
    <property type="term" value="F:phosphorelay sensor kinase activity"/>
    <property type="evidence" value="ECO:0007669"/>
    <property type="project" value="InterPro"/>
</dbReference>
<dbReference type="InterPro" id="IPR004358">
    <property type="entry name" value="Sig_transdc_His_kin-like_C"/>
</dbReference>
<feature type="compositionally biased region" description="Basic residues" evidence="13">
    <location>
        <begin position="1"/>
        <end position="16"/>
    </location>
</feature>
<evidence type="ECO:0000259" key="15">
    <source>
        <dbReference type="PROSITE" id="PS50109"/>
    </source>
</evidence>
<keyword evidence="14" id="KW-0472">Membrane</keyword>
<dbReference type="InterPro" id="IPR005467">
    <property type="entry name" value="His_kinase_dom"/>
</dbReference>
<dbReference type="CDD" id="cd00075">
    <property type="entry name" value="HATPase"/>
    <property type="match status" value="1"/>
</dbReference>
<accession>A0A3E4QWA1</accession>
<feature type="transmembrane region" description="Helical" evidence="14">
    <location>
        <begin position="41"/>
        <end position="67"/>
    </location>
</feature>
<evidence type="ECO:0000256" key="5">
    <source>
        <dbReference type="ARBA" id="ARBA00022553"/>
    </source>
</evidence>
<dbReference type="CDD" id="cd00082">
    <property type="entry name" value="HisKA"/>
    <property type="match status" value="1"/>
</dbReference>
<dbReference type="InterPro" id="IPR036097">
    <property type="entry name" value="HisK_dim/P_sf"/>
</dbReference>
<keyword evidence="10" id="KW-0067">ATP-binding</keyword>
<evidence type="ECO:0000313" key="17">
    <source>
        <dbReference type="EMBL" id="RGL11094.1"/>
    </source>
</evidence>
<reference evidence="17 18" key="1">
    <citation type="submission" date="2018-08" db="EMBL/GenBank/DDBJ databases">
        <title>A genome reference for cultivated species of the human gut microbiota.</title>
        <authorList>
            <person name="Zou Y."/>
            <person name="Xue W."/>
            <person name="Luo G."/>
        </authorList>
    </citation>
    <scope>NUCLEOTIDE SEQUENCE [LARGE SCALE GENOMIC DNA]</scope>
    <source>
        <strain evidence="17 18">TF08-14</strain>
    </source>
</reference>
<dbReference type="InterPro" id="IPR003661">
    <property type="entry name" value="HisK_dim/P_dom"/>
</dbReference>
<evidence type="ECO:0000256" key="8">
    <source>
        <dbReference type="ARBA" id="ARBA00022741"/>
    </source>
</evidence>
<evidence type="ECO:0000256" key="13">
    <source>
        <dbReference type="SAM" id="MobiDB-lite"/>
    </source>
</evidence>
<keyword evidence="4" id="KW-1003">Cell membrane</keyword>
<feature type="domain" description="Histidine kinase" evidence="15">
    <location>
        <begin position="336"/>
        <end position="565"/>
    </location>
</feature>
<dbReference type="Gene3D" id="3.30.565.10">
    <property type="entry name" value="Histidine kinase-like ATPase, C-terminal domain"/>
    <property type="match status" value="1"/>
</dbReference>
<comment type="subcellular location">
    <subcellularLocation>
        <location evidence="2">Cell membrane</location>
        <topology evidence="2">Multi-pass membrane protein</topology>
    </subcellularLocation>
</comment>
<proteinExistence type="predicted"/>
<dbReference type="PANTHER" id="PTHR44936">
    <property type="entry name" value="SENSOR PROTEIN CREC"/>
    <property type="match status" value="1"/>
</dbReference>
<dbReference type="SMART" id="SM00304">
    <property type="entry name" value="HAMP"/>
    <property type="match status" value="1"/>
</dbReference>
<dbReference type="AlphaFoldDB" id="A0A3E4QWA1"/>
<evidence type="ECO:0000256" key="3">
    <source>
        <dbReference type="ARBA" id="ARBA00012438"/>
    </source>
</evidence>
<evidence type="ECO:0000256" key="14">
    <source>
        <dbReference type="SAM" id="Phobius"/>
    </source>
</evidence>
<dbReference type="Gene3D" id="6.10.340.10">
    <property type="match status" value="1"/>
</dbReference>
<protein>
    <recommendedName>
        <fullName evidence="3">histidine kinase</fullName>
        <ecNumber evidence="3">2.7.13.3</ecNumber>
    </recommendedName>
</protein>
<feature type="transmembrane region" description="Helical" evidence="14">
    <location>
        <begin position="242"/>
        <end position="263"/>
    </location>
</feature>
<dbReference type="InterPro" id="IPR003660">
    <property type="entry name" value="HAMP_dom"/>
</dbReference>
<evidence type="ECO:0000256" key="6">
    <source>
        <dbReference type="ARBA" id="ARBA00022679"/>
    </source>
</evidence>
<keyword evidence="5" id="KW-0597">Phosphoprotein</keyword>
<dbReference type="GO" id="GO:0005886">
    <property type="term" value="C:plasma membrane"/>
    <property type="evidence" value="ECO:0007669"/>
    <property type="project" value="UniProtKB-SubCell"/>
</dbReference>
<dbReference type="InterPro" id="IPR036890">
    <property type="entry name" value="HATPase_C_sf"/>
</dbReference>
<dbReference type="SUPFAM" id="SSF158472">
    <property type="entry name" value="HAMP domain-like"/>
    <property type="match status" value="1"/>
</dbReference>
<dbReference type="PROSITE" id="PS50109">
    <property type="entry name" value="HIS_KIN"/>
    <property type="match status" value="1"/>
</dbReference>
<dbReference type="Pfam" id="PF00672">
    <property type="entry name" value="HAMP"/>
    <property type="match status" value="1"/>
</dbReference>
<dbReference type="PROSITE" id="PS50885">
    <property type="entry name" value="HAMP"/>
    <property type="match status" value="1"/>
</dbReference>
<evidence type="ECO:0000256" key="12">
    <source>
        <dbReference type="ARBA" id="ARBA00023012"/>
    </source>
</evidence>
<dbReference type="SUPFAM" id="SSF47384">
    <property type="entry name" value="Homodimeric domain of signal transducing histidine kinase"/>
    <property type="match status" value="1"/>
</dbReference>
<keyword evidence="11 14" id="KW-1133">Transmembrane helix</keyword>
<evidence type="ECO:0000259" key="16">
    <source>
        <dbReference type="PROSITE" id="PS50885"/>
    </source>
</evidence>
<dbReference type="SUPFAM" id="SSF55874">
    <property type="entry name" value="ATPase domain of HSP90 chaperone/DNA topoisomerase II/histidine kinase"/>
    <property type="match status" value="1"/>
</dbReference>
<comment type="catalytic activity">
    <reaction evidence="1">
        <text>ATP + protein L-histidine = ADP + protein N-phospho-L-histidine.</text>
        <dbReference type="EC" id="2.7.13.3"/>
    </reaction>
</comment>
<keyword evidence="9 17" id="KW-0418">Kinase</keyword>
<feature type="domain" description="HAMP" evidence="16">
    <location>
        <begin position="269"/>
        <end position="321"/>
    </location>
</feature>
<dbReference type="PRINTS" id="PR00344">
    <property type="entry name" value="BCTRLSENSOR"/>
</dbReference>
<dbReference type="SMART" id="SM00388">
    <property type="entry name" value="HisKA"/>
    <property type="match status" value="1"/>
</dbReference>
<evidence type="ECO:0000256" key="9">
    <source>
        <dbReference type="ARBA" id="ARBA00022777"/>
    </source>
</evidence>
<name>A0A3E4QWA1_9ACTN</name>
<evidence type="ECO:0000256" key="7">
    <source>
        <dbReference type="ARBA" id="ARBA00022692"/>
    </source>
</evidence>
<comment type="caution">
    <text evidence="17">The sequence shown here is derived from an EMBL/GenBank/DDBJ whole genome shotgun (WGS) entry which is preliminary data.</text>
</comment>
<dbReference type="InterPro" id="IPR003594">
    <property type="entry name" value="HATPase_dom"/>
</dbReference>
<dbReference type="Gene3D" id="1.10.287.130">
    <property type="match status" value="1"/>
</dbReference>
<organism evidence="17 18">
    <name type="scientific">Collinsella tanakaei</name>
    <dbReference type="NCBI Taxonomy" id="626935"/>
    <lineage>
        <taxon>Bacteria</taxon>
        <taxon>Bacillati</taxon>
        <taxon>Actinomycetota</taxon>
        <taxon>Coriobacteriia</taxon>
        <taxon>Coriobacteriales</taxon>
        <taxon>Coriobacteriaceae</taxon>
        <taxon>Collinsella</taxon>
    </lineage>
</organism>
<dbReference type="PANTHER" id="PTHR44936:SF10">
    <property type="entry name" value="SENSOR PROTEIN RSTB"/>
    <property type="match status" value="1"/>
</dbReference>
<evidence type="ECO:0000256" key="1">
    <source>
        <dbReference type="ARBA" id="ARBA00000085"/>
    </source>
</evidence>
<keyword evidence="12" id="KW-0902">Two-component regulatory system</keyword>
<evidence type="ECO:0000256" key="10">
    <source>
        <dbReference type="ARBA" id="ARBA00022840"/>
    </source>
</evidence>
<keyword evidence="8" id="KW-0547">Nucleotide-binding</keyword>
<dbReference type="EC" id="2.7.13.3" evidence="3"/>
<dbReference type="Pfam" id="PF00512">
    <property type="entry name" value="HisKA"/>
    <property type="match status" value="1"/>
</dbReference>
<dbReference type="InterPro" id="IPR050980">
    <property type="entry name" value="2C_sensor_his_kinase"/>
</dbReference>
<dbReference type="EMBL" id="QSRJ01000003">
    <property type="protein sequence ID" value="RGL11094.1"/>
    <property type="molecule type" value="Genomic_DNA"/>
</dbReference>
<dbReference type="SMART" id="SM00387">
    <property type="entry name" value="HATPase_c"/>
    <property type="match status" value="1"/>
</dbReference>
<dbReference type="Pfam" id="PF02518">
    <property type="entry name" value="HATPase_c"/>
    <property type="match status" value="1"/>
</dbReference>
<sequence length="567" mass="61473">MRRVLPKMNRRGAGGHRSKEVGSPRPSRLKRLRAWWASRPLAVTFAVYLACYLVVATALTMVVISAFDRSDFIQYYEVEFEDQGGRVTHAAVDSGPYIYDEELNQLVPATEIDVPGDNPYAVFVSVDEQSVPAYTQDGSSDRYREVYATLEMLESGQIELYDWGLNYNDQYPQEDVLSDYDDITAQVLPEYDRINRAGRVDSVAMFEAATGIDFAQAFGAGKTSNVAYYADAIRVAEPGYTILNLLIGASPFVIYGGLAIIMFRRFYRVHIAEPLDDLSGAARRIAAQDLDFCIQPVQGKELGALSVTLEDMRASLLAAQRELWRTAEERRRLNAAFAHDLRTPVTVLKGTVEMARLREAKGEHMDEERLETLAGQVGRLESYANAMSGLSKLEDRDVVRTSIGAEELADELFEHAADIVSARGEGLELACKRGLLEGDACVDVALVEEVMGNVLNNACGHAAGSITVAVSCGTAAGGAAAGDGGDGSAGDRMLVVAIEDDGPGFTPEALHRGCDPFYSDRKSAEHFGLGLNVSQILVQLHGGKIELGNAPDGGARVTATFDVGAFS</sequence>
<dbReference type="GO" id="GO:0005524">
    <property type="term" value="F:ATP binding"/>
    <property type="evidence" value="ECO:0007669"/>
    <property type="project" value="UniProtKB-KW"/>
</dbReference>
<evidence type="ECO:0000256" key="11">
    <source>
        <dbReference type="ARBA" id="ARBA00022989"/>
    </source>
</evidence>
<dbReference type="CDD" id="cd06225">
    <property type="entry name" value="HAMP"/>
    <property type="match status" value="1"/>
</dbReference>
<gene>
    <name evidence="17" type="ORF">DXC81_02915</name>
</gene>
<keyword evidence="6" id="KW-0808">Transferase</keyword>
<feature type="region of interest" description="Disordered" evidence="13">
    <location>
        <begin position="1"/>
        <end position="25"/>
    </location>
</feature>
<keyword evidence="7 14" id="KW-0812">Transmembrane</keyword>
<dbReference type="Proteomes" id="UP000260943">
    <property type="component" value="Unassembled WGS sequence"/>
</dbReference>
<evidence type="ECO:0000256" key="2">
    <source>
        <dbReference type="ARBA" id="ARBA00004651"/>
    </source>
</evidence>